<dbReference type="InterPro" id="IPR022496">
    <property type="entry name" value="T6A_TsaB"/>
</dbReference>
<dbReference type="EC" id="2.3.1.234" evidence="2"/>
<evidence type="ECO:0000313" key="4">
    <source>
        <dbReference type="Proteomes" id="UP000318231"/>
    </source>
</evidence>
<dbReference type="InterPro" id="IPR000905">
    <property type="entry name" value="Gcp-like_dom"/>
</dbReference>
<dbReference type="Pfam" id="PF00814">
    <property type="entry name" value="TsaD"/>
    <property type="match status" value="1"/>
</dbReference>
<gene>
    <name evidence="3" type="primary">tsaB</name>
    <name evidence="3" type="ORF">FJM05_01560</name>
    <name evidence="2" type="ORF">LH652_01575</name>
</gene>
<dbReference type="AlphaFoldDB" id="A0AAP9ACZ6"/>
<evidence type="ECO:0000313" key="2">
    <source>
        <dbReference type="EMBL" id="MCF1348979.1"/>
    </source>
</evidence>
<evidence type="ECO:0000313" key="3">
    <source>
        <dbReference type="EMBL" id="QDI64879.1"/>
    </source>
</evidence>
<proteinExistence type="predicted"/>
<dbReference type="GO" id="GO:0002949">
    <property type="term" value="P:tRNA threonylcarbamoyladenosine modification"/>
    <property type="evidence" value="ECO:0007669"/>
    <property type="project" value="InterPro"/>
</dbReference>
<name>A0AAP9ACZ6_UREUR</name>
<dbReference type="Proteomes" id="UP000318231">
    <property type="component" value="Chromosome"/>
</dbReference>
<protein>
    <submittedName>
        <fullName evidence="3">tRNA (Adenosine(37)-N6)-threonylcarbamoyltransferase complex dimerization subunit type 1 TsaB</fullName>
        <ecNumber evidence="2">2.3.1.234</ecNumber>
    </submittedName>
</protein>
<dbReference type="SUPFAM" id="SSF53067">
    <property type="entry name" value="Actin-like ATPase domain"/>
    <property type="match status" value="1"/>
</dbReference>
<organism evidence="3 4">
    <name type="scientific">Ureaplasma urealyticum</name>
    <name type="common">Ureaplasma urealyticum biotype 2</name>
    <dbReference type="NCBI Taxonomy" id="2130"/>
    <lineage>
        <taxon>Bacteria</taxon>
        <taxon>Bacillati</taxon>
        <taxon>Mycoplasmatota</taxon>
        <taxon>Mycoplasmoidales</taxon>
        <taxon>Mycoplasmoidaceae</taxon>
        <taxon>Ureaplasma</taxon>
    </lineage>
</organism>
<dbReference type="EMBL" id="JAJBIS010000001">
    <property type="protein sequence ID" value="MCF1348979.1"/>
    <property type="molecule type" value="Genomic_DNA"/>
</dbReference>
<accession>A0AAP9ACZ6</accession>
<dbReference type="Proteomes" id="UP001201240">
    <property type="component" value="Unassembled WGS sequence"/>
</dbReference>
<dbReference type="EMBL" id="CP041200">
    <property type="protein sequence ID" value="QDI64879.1"/>
    <property type="molecule type" value="Genomic_DNA"/>
</dbReference>
<reference evidence="2 5" key="2">
    <citation type="submission" date="2021-10" db="EMBL/GenBank/DDBJ databases">
        <title>Sequencing the mobilome of antimicrobial resistant bacterial isolates spanning a range of GC content: The potential of a sustainable low cost, low infrastructure approach for surveillance with Oxford Nanopore sequencing.</title>
        <authorList>
            <person name="Sands K."/>
        </authorList>
    </citation>
    <scope>NUCLEOTIDE SEQUENCE [LARGE SCALE GENOMIC DNA]</scope>
    <source>
        <strain evidence="2 5">MIN-202</strain>
    </source>
</reference>
<reference evidence="3 4" key="1">
    <citation type="submission" date="2019-07" db="EMBL/GenBank/DDBJ databases">
        <title>Comparative genomics of three clinical Ureaplasma species: analysis of their core genomes and virulence factors.</title>
        <authorList>
            <person name="Yang T."/>
            <person name="Zhang Y."/>
            <person name="Li X."/>
            <person name="Kong Y."/>
            <person name="Yu H."/>
            <person name="Ruan Z."/>
            <person name="Xie X."/>
            <person name="Zhang J."/>
        </authorList>
    </citation>
    <scope>NUCLEOTIDE SEQUENCE [LARGE SCALE GENOMIC DNA]</scope>
    <source>
        <strain evidence="3 4">132</strain>
    </source>
</reference>
<dbReference type="GeneID" id="93848795"/>
<dbReference type="RefSeq" id="WP_004025752.1">
    <property type="nucleotide sequence ID" value="NZ_CAMXZD010000015.1"/>
</dbReference>
<dbReference type="GO" id="GO:0061711">
    <property type="term" value="F:tRNA N(6)-L-threonylcarbamoyladenine synthase activity"/>
    <property type="evidence" value="ECO:0007669"/>
    <property type="project" value="UniProtKB-EC"/>
</dbReference>
<dbReference type="Gene3D" id="3.30.420.40">
    <property type="match status" value="1"/>
</dbReference>
<keyword evidence="2" id="KW-0012">Acyltransferase</keyword>
<evidence type="ECO:0000259" key="1">
    <source>
        <dbReference type="Pfam" id="PF00814"/>
    </source>
</evidence>
<sequence length="191" mass="21733">MNSLYQLFIDVTSKKCVLAIYKNFKILANIIVETNNNLTDIIVEHIIALLKAVHLKYQDLDAIYLDIGPGSFTGVRVGAIVAKTICTTHNQIKLFINDSLNIIANNKNNVFVHLDAKGNKSYTISIINNIQSDYRIITNEQLQIELKNTSLTIIDANQVDYHNLIYNLKFDNFKLTNILDFDLNYVKKPLS</sequence>
<dbReference type="NCBIfam" id="TIGR03725">
    <property type="entry name" value="T6A_YeaZ"/>
    <property type="match status" value="1"/>
</dbReference>
<evidence type="ECO:0000313" key="5">
    <source>
        <dbReference type="Proteomes" id="UP001201240"/>
    </source>
</evidence>
<feature type="domain" description="Gcp-like" evidence="1">
    <location>
        <begin position="36"/>
        <end position="129"/>
    </location>
</feature>
<dbReference type="InterPro" id="IPR043129">
    <property type="entry name" value="ATPase_NBD"/>
</dbReference>
<keyword evidence="2" id="KW-0808">Transferase</keyword>